<feature type="compositionally biased region" description="Basic and acidic residues" evidence="9">
    <location>
        <begin position="25"/>
        <end position="39"/>
    </location>
</feature>
<dbReference type="PANTHER" id="PTHR11562:SF17">
    <property type="entry name" value="RE54080P-RELATED"/>
    <property type="match status" value="1"/>
</dbReference>
<dbReference type="InterPro" id="IPR050681">
    <property type="entry name" value="CDF/SLC30A"/>
</dbReference>
<dbReference type="Pfam" id="PF16916">
    <property type="entry name" value="ZT_dimer"/>
    <property type="match status" value="1"/>
</dbReference>
<evidence type="ECO:0000313" key="14">
    <source>
        <dbReference type="RefSeq" id="XP_034099485.1"/>
    </source>
</evidence>
<keyword evidence="5" id="KW-0864">Zinc transport</keyword>
<feature type="transmembrane region" description="Helical" evidence="10">
    <location>
        <begin position="582"/>
        <end position="600"/>
    </location>
</feature>
<evidence type="ECO:0000256" key="8">
    <source>
        <dbReference type="ARBA" id="ARBA00023136"/>
    </source>
</evidence>
<reference evidence="14" key="1">
    <citation type="submission" date="2025-08" db="UniProtKB">
        <authorList>
            <consortium name="RefSeq"/>
        </authorList>
    </citation>
    <scope>IDENTIFICATION</scope>
    <source>
        <strain evidence="14">15112-1751.03</strain>
        <tissue evidence="14">Whole Adult</tissue>
    </source>
</reference>
<dbReference type="NCBIfam" id="TIGR01297">
    <property type="entry name" value="CDF"/>
    <property type="match status" value="1"/>
</dbReference>
<evidence type="ECO:0000256" key="1">
    <source>
        <dbReference type="ARBA" id="ARBA00004141"/>
    </source>
</evidence>
<dbReference type="PANTHER" id="PTHR11562">
    <property type="entry name" value="CATION EFFLUX PROTEIN/ ZINC TRANSPORTER"/>
    <property type="match status" value="1"/>
</dbReference>
<dbReference type="Gene3D" id="1.20.1510.10">
    <property type="entry name" value="Cation efflux protein transmembrane domain"/>
    <property type="match status" value="1"/>
</dbReference>
<feature type="transmembrane region" description="Helical" evidence="10">
    <location>
        <begin position="550"/>
        <end position="570"/>
    </location>
</feature>
<keyword evidence="3" id="KW-0813">Transport</keyword>
<dbReference type="GO" id="GO:0005385">
    <property type="term" value="F:zinc ion transmembrane transporter activity"/>
    <property type="evidence" value="ECO:0007669"/>
    <property type="project" value="TreeGrafter"/>
</dbReference>
<dbReference type="InterPro" id="IPR027470">
    <property type="entry name" value="Cation_efflux_CTD"/>
</dbReference>
<dbReference type="GeneID" id="117564713"/>
<evidence type="ECO:0000256" key="10">
    <source>
        <dbReference type="SAM" id="Phobius"/>
    </source>
</evidence>
<evidence type="ECO:0000256" key="3">
    <source>
        <dbReference type="ARBA" id="ARBA00022448"/>
    </source>
</evidence>
<dbReference type="OrthoDB" id="9944568at2759"/>
<comment type="similarity">
    <text evidence="2">Belongs to the cation diffusion facilitator (CDF) transporter (TC 2.A.4) family. SLC30A subfamily.</text>
</comment>
<sequence length="943" mass="104252">MSEKKLPSTDEDDNEPEDEAALQEALREMVKIPDIESRHKQPTKRHQTTEVPASRNSPPSKQQKWSKQAVAGVQYSDSNRDATEASCSRAHKQDENPNPIQKRSETWSDRLKKSTKRLQSEIHLKSSKPRIPEASKGSDYLQMPSPSQLLETSIEHPLLDQHLKMTRIEAAAKPKSNNPTRGAFKHMVSTQTPHTSAANAATWTDDELVAAPDAPKQQMDTRQSGIINILTGPFRKSLNVAPSVNDAELITLEPQERLTPGKIFKNLPTFGRARNPIQPTTEDVKRILKEALVENETDKAAVTKGASSAEAASQEEASASVSTEAAKDRVKPVPAEKIEEILIEAAVEDAEIQKISIQDSTLGSATEANKELITLVEVFAGRTAKEAARSPDADSLAISTPSTVSSITPKTSEATVLEDAVIDADLSAEQVQDDVTNSLSTAFKRFLVLPFGGERVAAAEAATNELTPHTIILMPHDLQHALAVEQQQQVKLEQNVQVEREAFEHEPLQHSDSIQTMTIHGRESHITTSHDYCQRGQVKPGVDKTAVRKLIVACILCVFFMICEIIGGLLSNSLAIATDAAHLLTDLAGFLISLFALYLAGRASTNRFNFGWHRAEVIGALMSVYFIWVITGVLVWIAIQRMMSGAHEVDAVIMLITSLLAIVVNVIMAVQLSHGHSHGQREVSELNRQSHLKLQASHPFIADTSVRSEELLSPSVKEQHLLPASISAVQQQKKQNINVRAAIVHVIGDIVQSVGVFLAACIIFFKPEWAVIDSICTFIFSIIVLFVTYGILRDVMMVLMEATPDYMDYGEVQKLFLSIEGVERVHNLRIWALSIDKLALSAHLAILADADPHRILEESKTLIHKRYNFYETTIQVEIYQPELHENDHSPNLPKGDALKHPKDVGTDNPHLIEDATKEKDQTLKEFHSTEEIKIVENSDKPQS</sequence>
<keyword evidence="4 10" id="KW-0812">Transmembrane</keyword>
<dbReference type="AlphaFoldDB" id="A0A6P8WNF3"/>
<dbReference type="SUPFAM" id="SSF160240">
    <property type="entry name" value="Cation efflux protein cytoplasmic domain-like"/>
    <property type="match status" value="1"/>
</dbReference>
<evidence type="ECO:0000256" key="5">
    <source>
        <dbReference type="ARBA" id="ARBA00022906"/>
    </source>
</evidence>
<keyword evidence="6 10" id="KW-1133">Transmembrane helix</keyword>
<keyword evidence="13" id="KW-1185">Reference proteome</keyword>
<dbReference type="CTD" id="326167"/>
<evidence type="ECO:0000259" key="11">
    <source>
        <dbReference type="Pfam" id="PF01545"/>
    </source>
</evidence>
<evidence type="ECO:0000256" key="9">
    <source>
        <dbReference type="SAM" id="MobiDB-lite"/>
    </source>
</evidence>
<dbReference type="SUPFAM" id="SSF161111">
    <property type="entry name" value="Cation efflux protein transmembrane domain-like"/>
    <property type="match status" value="1"/>
</dbReference>
<dbReference type="InterPro" id="IPR036837">
    <property type="entry name" value="Cation_efflux_CTD_sf"/>
</dbReference>
<feature type="transmembrane region" description="Helical" evidence="10">
    <location>
        <begin position="771"/>
        <end position="792"/>
    </location>
</feature>
<dbReference type="RefSeq" id="XP_034099485.1">
    <property type="nucleotide sequence ID" value="XM_034243594.2"/>
</dbReference>
<name>A0A6P8WNF3_DROAB</name>
<evidence type="ECO:0000256" key="6">
    <source>
        <dbReference type="ARBA" id="ARBA00022989"/>
    </source>
</evidence>
<evidence type="ECO:0000256" key="4">
    <source>
        <dbReference type="ARBA" id="ARBA00022692"/>
    </source>
</evidence>
<gene>
    <name evidence="14" type="primary">LOC117564713</name>
</gene>
<protein>
    <submittedName>
        <fullName evidence="14">Uncharacterized protein LOC117564713</fullName>
    </submittedName>
</protein>
<feature type="compositionally biased region" description="Basic and acidic residues" evidence="9">
    <location>
        <begin position="102"/>
        <end position="124"/>
    </location>
</feature>
<evidence type="ECO:0000313" key="13">
    <source>
        <dbReference type="Proteomes" id="UP000515160"/>
    </source>
</evidence>
<feature type="transmembrane region" description="Helical" evidence="10">
    <location>
        <begin position="742"/>
        <end position="765"/>
    </location>
</feature>
<dbReference type="InterPro" id="IPR058533">
    <property type="entry name" value="Cation_efflux_TM"/>
</dbReference>
<proteinExistence type="inferred from homology"/>
<feature type="region of interest" description="Disordered" evidence="9">
    <location>
        <begin position="298"/>
        <end position="330"/>
    </location>
</feature>
<feature type="compositionally biased region" description="Polar residues" evidence="9">
    <location>
        <begin position="49"/>
        <end position="66"/>
    </location>
</feature>
<feature type="transmembrane region" description="Helical" evidence="10">
    <location>
        <begin position="651"/>
        <end position="672"/>
    </location>
</feature>
<feature type="region of interest" description="Disordered" evidence="9">
    <location>
        <begin position="1"/>
        <end position="140"/>
    </location>
</feature>
<feature type="compositionally biased region" description="Low complexity" evidence="9">
    <location>
        <begin position="306"/>
        <end position="324"/>
    </location>
</feature>
<evidence type="ECO:0000256" key="2">
    <source>
        <dbReference type="ARBA" id="ARBA00008873"/>
    </source>
</evidence>
<dbReference type="GO" id="GO:0005886">
    <property type="term" value="C:plasma membrane"/>
    <property type="evidence" value="ECO:0007669"/>
    <property type="project" value="TreeGrafter"/>
</dbReference>
<feature type="transmembrane region" description="Helical" evidence="10">
    <location>
        <begin position="620"/>
        <end position="639"/>
    </location>
</feature>
<feature type="region of interest" description="Disordered" evidence="9">
    <location>
        <begin position="884"/>
        <end position="943"/>
    </location>
</feature>
<dbReference type="InterPro" id="IPR027469">
    <property type="entry name" value="Cation_efflux_TMD_sf"/>
</dbReference>
<accession>A0A6P8WNF3</accession>
<organism evidence="13 14">
    <name type="scientific">Drosophila albomicans</name>
    <name type="common">Fruit fly</name>
    <dbReference type="NCBI Taxonomy" id="7291"/>
    <lineage>
        <taxon>Eukaryota</taxon>
        <taxon>Metazoa</taxon>
        <taxon>Ecdysozoa</taxon>
        <taxon>Arthropoda</taxon>
        <taxon>Hexapoda</taxon>
        <taxon>Insecta</taxon>
        <taxon>Pterygota</taxon>
        <taxon>Neoptera</taxon>
        <taxon>Endopterygota</taxon>
        <taxon>Diptera</taxon>
        <taxon>Brachycera</taxon>
        <taxon>Muscomorpha</taxon>
        <taxon>Ephydroidea</taxon>
        <taxon>Drosophilidae</taxon>
        <taxon>Drosophila</taxon>
    </lineage>
</organism>
<dbReference type="Proteomes" id="UP000515160">
    <property type="component" value="Chromosome 2L"/>
</dbReference>
<feature type="domain" description="Cation efflux protein transmembrane" evidence="11">
    <location>
        <begin position="550"/>
        <end position="800"/>
    </location>
</feature>
<keyword evidence="5" id="KW-0862">Zinc</keyword>
<dbReference type="InterPro" id="IPR002524">
    <property type="entry name" value="Cation_efflux"/>
</dbReference>
<dbReference type="GO" id="GO:0010043">
    <property type="term" value="P:response to zinc ion"/>
    <property type="evidence" value="ECO:0007669"/>
    <property type="project" value="TreeGrafter"/>
</dbReference>
<evidence type="ECO:0000259" key="12">
    <source>
        <dbReference type="Pfam" id="PF16916"/>
    </source>
</evidence>
<keyword evidence="7" id="KW-0406">Ion transport</keyword>
<dbReference type="Pfam" id="PF01545">
    <property type="entry name" value="Cation_efflux"/>
    <property type="match status" value="1"/>
</dbReference>
<keyword evidence="8 10" id="KW-0472">Membrane</keyword>
<comment type="subcellular location">
    <subcellularLocation>
        <location evidence="1">Membrane</location>
        <topology evidence="1">Multi-pass membrane protein</topology>
    </subcellularLocation>
</comment>
<evidence type="ECO:0000256" key="7">
    <source>
        <dbReference type="ARBA" id="ARBA00023065"/>
    </source>
</evidence>
<feature type="compositionally biased region" description="Basic and acidic residues" evidence="9">
    <location>
        <begin position="896"/>
        <end position="943"/>
    </location>
</feature>
<feature type="compositionally biased region" description="Acidic residues" evidence="9">
    <location>
        <begin position="9"/>
        <end position="21"/>
    </location>
</feature>
<feature type="domain" description="Cation efflux protein cytoplasmic" evidence="12">
    <location>
        <begin position="804"/>
        <end position="878"/>
    </location>
</feature>